<dbReference type="NCBIfam" id="TIGR01640">
    <property type="entry name" value="F_box_assoc_1"/>
    <property type="match status" value="1"/>
</dbReference>
<dbReference type="STRING" id="4081.A0A3Q7J2K1"/>
<dbReference type="SUPFAM" id="SSF82171">
    <property type="entry name" value="DPP6 N-terminal domain-like"/>
    <property type="match status" value="2"/>
</dbReference>
<dbReference type="PROSITE" id="PS00708">
    <property type="entry name" value="PRO_ENDOPEP_SER"/>
    <property type="match status" value="2"/>
</dbReference>
<dbReference type="Pfam" id="PF08268">
    <property type="entry name" value="FBA_3"/>
    <property type="match status" value="1"/>
</dbReference>
<evidence type="ECO:0000259" key="10">
    <source>
        <dbReference type="Pfam" id="PF08268"/>
    </source>
</evidence>
<comment type="subunit">
    <text evidence="4">Homotetramer.</text>
</comment>
<dbReference type="Proteomes" id="UP000004994">
    <property type="component" value="Chromosome 9"/>
</dbReference>
<dbReference type="SUPFAM" id="SSF53474">
    <property type="entry name" value="alpha/beta-Hydrolases"/>
    <property type="match status" value="2"/>
</dbReference>
<evidence type="ECO:0000256" key="5">
    <source>
        <dbReference type="ARBA" id="ARBA00012917"/>
    </source>
</evidence>
<dbReference type="InterPro" id="IPR001375">
    <property type="entry name" value="Peptidase_S9_cat"/>
</dbReference>
<dbReference type="InterPro" id="IPR017451">
    <property type="entry name" value="F-box-assoc_interact_dom"/>
</dbReference>
<dbReference type="GO" id="GO:0004252">
    <property type="term" value="F:serine-type endopeptidase activity"/>
    <property type="evidence" value="ECO:0000318"/>
    <property type="project" value="GO_Central"/>
</dbReference>
<evidence type="ECO:0000313" key="12">
    <source>
        <dbReference type="EnsemblPlants" id="Solyc09g083120.3.1"/>
    </source>
</evidence>
<dbReference type="InterPro" id="IPR013187">
    <property type="entry name" value="F-box-assoc_dom_typ3"/>
</dbReference>
<dbReference type="InParanoid" id="A0A3Q7J2K1"/>
<feature type="domain" description="F-box associated beta-propeller type 3" evidence="10">
    <location>
        <begin position="18"/>
        <end position="241"/>
    </location>
</feature>
<evidence type="ECO:0000259" key="9">
    <source>
        <dbReference type="Pfam" id="PF00326"/>
    </source>
</evidence>
<dbReference type="EC" id="3.4.19.1" evidence="5"/>
<organism evidence="12">
    <name type="scientific">Solanum lycopersicum</name>
    <name type="common">Tomato</name>
    <name type="synonym">Lycopersicon esculentum</name>
    <dbReference type="NCBI Taxonomy" id="4081"/>
    <lineage>
        <taxon>Eukaryota</taxon>
        <taxon>Viridiplantae</taxon>
        <taxon>Streptophyta</taxon>
        <taxon>Embryophyta</taxon>
        <taxon>Tracheophyta</taxon>
        <taxon>Spermatophyta</taxon>
        <taxon>Magnoliopsida</taxon>
        <taxon>eudicotyledons</taxon>
        <taxon>Gunneridae</taxon>
        <taxon>Pentapetalae</taxon>
        <taxon>asterids</taxon>
        <taxon>lamiids</taxon>
        <taxon>Solanales</taxon>
        <taxon>Solanaceae</taxon>
        <taxon>Solanoideae</taxon>
        <taxon>Solaneae</taxon>
        <taxon>Solanum</taxon>
        <taxon>Solanum subgen. Lycopersicon</taxon>
    </lineage>
</organism>
<feature type="domain" description="Peptidase S9 prolyl oligopeptidase catalytic" evidence="9">
    <location>
        <begin position="860"/>
        <end position="994"/>
    </location>
</feature>
<name>A0A3Q7J2K1_SOLLC</name>
<dbReference type="Gene3D" id="3.40.50.1820">
    <property type="entry name" value="alpha/beta hydrolase"/>
    <property type="match status" value="2"/>
</dbReference>
<dbReference type="FunFam" id="3.40.50.1820:FF:000146">
    <property type="entry name" value="Acylamino-acid-releasing enzyme"/>
    <property type="match status" value="1"/>
</dbReference>
<evidence type="ECO:0000256" key="6">
    <source>
        <dbReference type="ARBA" id="ARBA00022490"/>
    </source>
</evidence>
<feature type="region of interest" description="Disordered" evidence="8">
    <location>
        <begin position="327"/>
        <end position="346"/>
    </location>
</feature>
<proteinExistence type="inferred from homology"/>
<evidence type="ECO:0000256" key="4">
    <source>
        <dbReference type="ARBA" id="ARBA00011881"/>
    </source>
</evidence>
<dbReference type="PaxDb" id="4081-Solyc09g083120.2.1"/>
<dbReference type="EnsemblPlants" id="Solyc09g083120.3.1">
    <property type="protein sequence ID" value="Solyc09g083120.3.1"/>
    <property type="gene ID" value="Solyc09g083120.3"/>
</dbReference>
<keyword evidence="6" id="KW-0963">Cytoplasm</keyword>
<dbReference type="GO" id="GO:0008242">
    <property type="term" value="F:omega peptidase activity"/>
    <property type="evidence" value="ECO:0007669"/>
    <property type="project" value="UniProtKB-EC"/>
</dbReference>
<dbReference type="InterPro" id="IPR045550">
    <property type="entry name" value="AARE_N"/>
</dbReference>
<feature type="domain" description="Peptidase S9 prolyl oligopeptidase catalytic" evidence="9">
    <location>
        <begin position="1676"/>
        <end position="1891"/>
    </location>
</feature>
<keyword evidence="13" id="KW-1185">Reference proteome</keyword>
<evidence type="ECO:0000256" key="8">
    <source>
        <dbReference type="SAM" id="MobiDB-lite"/>
    </source>
</evidence>
<comment type="subcellular location">
    <subcellularLocation>
        <location evidence="2">Cytoplasm</location>
    </subcellularLocation>
</comment>
<dbReference type="OMA" id="WHSYQVI"/>
<dbReference type="Pfam" id="PF19283">
    <property type="entry name" value="APEH_N"/>
    <property type="match status" value="2"/>
</dbReference>
<evidence type="ECO:0000313" key="13">
    <source>
        <dbReference type="Proteomes" id="UP000004994"/>
    </source>
</evidence>
<evidence type="ECO:0000256" key="7">
    <source>
        <dbReference type="ARBA" id="ARBA00022801"/>
    </source>
</evidence>
<dbReference type="Pfam" id="PF00326">
    <property type="entry name" value="Peptidase_S9"/>
    <property type="match status" value="2"/>
</dbReference>
<dbReference type="InterPro" id="IPR029058">
    <property type="entry name" value="AB_hydrolase_fold"/>
</dbReference>
<feature type="domain" description="Acylamino-acid-releasing enzyme N-terminal" evidence="11">
    <location>
        <begin position="338"/>
        <end position="756"/>
    </location>
</feature>
<keyword evidence="7" id="KW-0378">Hydrolase</keyword>
<evidence type="ECO:0000259" key="11">
    <source>
        <dbReference type="Pfam" id="PF19283"/>
    </source>
</evidence>
<dbReference type="InterPro" id="IPR002471">
    <property type="entry name" value="Pept_S9_AS"/>
</dbReference>
<evidence type="ECO:0000256" key="2">
    <source>
        <dbReference type="ARBA" id="ARBA00004496"/>
    </source>
</evidence>
<dbReference type="Gramene" id="Solyc09g083120.3.1">
    <property type="protein sequence ID" value="Solyc09g083120.3.1"/>
    <property type="gene ID" value="Solyc09g083120.3"/>
</dbReference>
<evidence type="ECO:0000256" key="1">
    <source>
        <dbReference type="ARBA" id="ARBA00000721"/>
    </source>
</evidence>
<dbReference type="PANTHER" id="PTHR42776:SF29">
    <property type="entry name" value="ACYLAMINOACYL-PEPTIDASE"/>
    <property type="match status" value="1"/>
</dbReference>
<sequence>MFKVASSASHGIRDCSLSSLLHHPVTEAIDLDYPSKYPKDHRYPVIVGSVNGLICLSISLFNGVQELYLWNPSIRKYNRLPNYRVHRPRGYCLEERRGKCNFGFGYDELKDDYKVVGIFPVYKRMQLCRVEVHIYSLRSNSWRRINDSALDFLHVSGKLVNRKLYWLQTCGNISSIDLGNEKWTEIEKPSNFKEYGHFVLGVLGSDLSVLCNYKNCHADVWIMKECEVKASWTKMLTICAENDGMLHIREPPLLVTNEGERFGKMTHLVPVVLVRDSIMHVPNEIVKDTCVGRSEGSLLFVERLNSWFRSAPPAVITMNNLSDCSEMENAEASPLKRSPRGLDETSEEDYSSLSNLLQHFASIPTVDKAWTFKSTSGAECPSFAFAAQKGSQCMFSISQPNLLANQNRRYILSSHISKGTNGVIFEWAAFPIEMPSGSIMVPSPSGSKLLVVRNLEKDSPTTFEIWGPSRVEKEFHVSSSVHGSVYSDGWFEGISWNDDETFVAYVAEEPASSKPVFTNSGYKKGSSSDMECGSWKGQGDWEEDWGETYPGKREPAIFVLNVNSGEVHHVEGTNNLSVGQVIWAPASRGLQQYLVFVGWPSDTRKLGIKYCYNRPCALYAVRAPFSKSEDREPGTNAIKEASPVKLTERISSAFFPRFSPDGKALMFLSAKCSVDTWAHSATQSLHRVDWSIDGKPTADADIVDVVPVVMCPEDGCFPGLYSVKLLSKPWLSDGYTMIFSSVWGSTEVILSVNMSSSSPSDVPEIKYGSIVGNSSADALASWQNISSPIYRCSEKVTSLLSSRQSSIIKIPVRNITENLTAGANKPYESVFISSKRKSHDLCDPLIVVLHGGPHFISLSSFSKSLAFLSSIGYSLLIVNYRGSLGFGEEALQSLPGKIGSQDVNDVLAAIDHVIDMGLADPSKITVLGGSHGGFLTTHLIGQAPDKFAAAATRNPVCSLPLMVGTADIPDWCYAETFGHLGKSMYTEAPSSEHLAVFHSKSPIAHISKVCSNKQNLDLEKLSILRNCVPRHSEVVKVLSFSRFQGSCPYGCQNSYTLLARCQGPSCTNMYRLAKPSALNMTHYCPNYGHSLISKAFLTLECGSRSTANRQIRFISSPRFPTVCLQMENSGASPFKDTPVGLDANSEEEYFSQSTLLKEFTEIHTIEKAWTLKSNSGASQVMFSISQPNILENKKRRYVSFSHISKERDDSVQFRWDAFPIEMGTTSLMVPSPSGSKLLVVRNAEKDSPTCFEIWSSSQVEREFHVPSSIHGSVYSDGWFEGISWNSDETLIAYIAEDPVFAKPTFTYYGYEKGNCPYKDSNSWKGQGDWEEGWGEAYDGKRLPKPFVLSINSGEVRAVDGIEKSLSVGQVIWAPSAKDSLQCLVFVGWPSGNRKFGIKYCTNRPCSLYVVRAPCFRYEPCQSRTDTKLSAVVLTESISSAFFPRFSPDGKFLVFLSSKSAVDSGAHNATDSLHRIDWSIDAEPYPRNKIVDVVPVVMCAEDGSFPGLYCSNILSNPWLSDGCTMILSSAWGSTLVVLTVDILSGDVSRISPCTSEFSWDVLTLDGDNILAVCSSPIDVPEIKYGHLVKNASDNTKWNWLDISSPVTKCSEKVRHFLSFKEFSIMSIPVRDASENLTKGASKPYEAIFASSKSKKHDACDPMIVVLHGGPHCVSLSSFSKSSAFLCSLGFSLLIVSYRGSLGFGEEAVQSLPGRVGSQDVNDVLAAIDHVIGMGLADQSKIAAVGISHGGFLTTHLIGQAPDKFAAAAARNPVCNFALMVGTTDIPDWCYFEAFGSEAKSSFTAAPSAEHLALFFNKSPISHVSKVKTPTLMLLGAKDLRVPITDGLQYARALKEKGVEVKVMRFPDDIHELDRPRTDFESFLNIGLWFKKHCS</sequence>
<dbReference type="GO" id="GO:0005737">
    <property type="term" value="C:cytoplasm"/>
    <property type="evidence" value="ECO:0007669"/>
    <property type="project" value="UniProtKB-SubCell"/>
</dbReference>
<protein>
    <recommendedName>
        <fullName evidence="5">acylaminoacyl-peptidase</fullName>
        <ecNumber evidence="5">3.4.19.1</ecNumber>
    </recommendedName>
</protein>
<feature type="domain" description="Acylamino-acid-releasing enzyme N-terminal" evidence="11">
    <location>
        <begin position="1136"/>
        <end position="1613"/>
    </location>
</feature>
<dbReference type="GO" id="GO:0006508">
    <property type="term" value="P:proteolysis"/>
    <property type="evidence" value="ECO:0007669"/>
    <property type="project" value="InterPro"/>
</dbReference>
<comment type="similarity">
    <text evidence="3">Belongs to the peptidase S9C family.</text>
</comment>
<evidence type="ECO:0000256" key="3">
    <source>
        <dbReference type="ARBA" id="ARBA00010040"/>
    </source>
</evidence>
<accession>A0A3Q7J2K1</accession>
<reference evidence="12" key="2">
    <citation type="submission" date="2019-01" db="UniProtKB">
        <authorList>
            <consortium name="EnsemblPlants"/>
        </authorList>
    </citation>
    <scope>IDENTIFICATION</scope>
    <source>
        <strain evidence="12">cv. Heinz 1706</strain>
    </source>
</reference>
<reference evidence="12" key="1">
    <citation type="journal article" date="2012" name="Nature">
        <title>The tomato genome sequence provides insights into fleshy fruit evolution.</title>
        <authorList>
            <consortium name="Tomato Genome Consortium"/>
        </authorList>
    </citation>
    <scope>NUCLEOTIDE SEQUENCE [LARGE SCALE GENOMIC DNA]</scope>
    <source>
        <strain evidence="12">cv. Heinz 1706</strain>
    </source>
</reference>
<comment type="catalytic activity">
    <reaction evidence="1">
        <text>Cleavage of an N-acetyl or N-formyl amino acid from the N-terminus of a polypeptide.</text>
        <dbReference type="EC" id="3.4.19.1"/>
    </reaction>
</comment>
<dbReference type="PANTHER" id="PTHR42776">
    <property type="entry name" value="SERINE PEPTIDASE S9 FAMILY MEMBER"/>
    <property type="match status" value="1"/>
</dbReference>